<protein>
    <submittedName>
        <fullName evidence="1">Arsenic metallochaperone ArsD family protein</fullName>
    </submittedName>
</protein>
<proteinExistence type="predicted"/>
<dbReference type="Pfam" id="PF06953">
    <property type="entry name" value="ArsD"/>
    <property type="match status" value="1"/>
</dbReference>
<dbReference type="GO" id="GO:0003677">
    <property type="term" value="F:DNA binding"/>
    <property type="evidence" value="ECO:0007669"/>
    <property type="project" value="InterPro"/>
</dbReference>
<reference evidence="1 2" key="1">
    <citation type="submission" date="2019-08" db="EMBL/GenBank/DDBJ databases">
        <title>Isolation and enrichment of carboxydotrophic bacteria from anaerobic sludge for the production of bio-based chemicals from syngas.</title>
        <authorList>
            <person name="Antares A.L."/>
            <person name="Moreira J."/>
            <person name="Diender M."/>
            <person name="Parshina S.N."/>
            <person name="Stams A.J.M."/>
            <person name="Alves M."/>
            <person name="Alves J.I."/>
            <person name="Sousa D.Z."/>
        </authorList>
    </citation>
    <scope>NUCLEOTIDE SEQUENCE [LARGE SCALE GENOMIC DNA]</scope>
    <source>
        <strain evidence="1 2">JM</strain>
    </source>
</reference>
<accession>A0A5D0WVG8</accession>
<dbReference type="GO" id="GO:0045892">
    <property type="term" value="P:negative regulation of DNA-templated transcription"/>
    <property type="evidence" value="ECO:0007669"/>
    <property type="project" value="InterPro"/>
</dbReference>
<dbReference type="Gene3D" id="3.40.30.10">
    <property type="entry name" value="Glutaredoxin"/>
    <property type="match status" value="1"/>
</dbReference>
<name>A0A5D0WVG8_9FIRM</name>
<dbReference type="AlphaFoldDB" id="A0A5D0WVG8"/>
<organism evidence="1 2">
    <name type="scientific">Acetobacterium wieringae</name>
    <dbReference type="NCBI Taxonomy" id="52694"/>
    <lineage>
        <taxon>Bacteria</taxon>
        <taxon>Bacillati</taxon>
        <taxon>Bacillota</taxon>
        <taxon>Clostridia</taxon>
        <taxon>Eubacteriales</taxon>
        <taxon>Eubacteriaceae</taxon>
        <taxon>Acetobacterium</taxon>
    </lineage>
</organism>
<dbReference type="EMBL" id="VSLA01000002">
    <property type="protein sequence ID" value="TYC88295.1"/>
    <property type="molecule type" value="Genomic_DNA"/>
</dbReference>
<evidence type="ECO:0000313" key="1">
    <source>
        <dbReference type="EMBL" id="TYC88295.1"/>
    </source>
</evidence>
<comment type="caution">
    <text evidence="1">The sequence shown here is derived from an EMBL/GenBank/DDBJ whole genome shotgun (WGS) entry which is preliminary data.</text>
</comment>
<gene>
    <name evidence="1" type="ORF">FXB42_01380</name>
</gene>
<sequence length="125" mass="13747">MKIIEIYDSVICDSGNGCGSGADREVLRIKTMLRALTSEGKKVLRYGLIENPDVFTRNREISEIIEKNGSDALPVTVVDGEIKRCGSYPSNLDLATWSGMTQDELVMMLMKAKMANRSFCGGDCC</sequence>
<evidence type="ECO:0000313" key="2">
    <source>
        <dbReference type="Proteomes" id="UP000322619"/>
    </source>
</evidence>
<dbReference type="InterPro" id="IPR010712">
    <property type="entry name" value="Arsenical-R_ArsD"/>
</dbReference>
<dbReference type="Proteomes" id="UP000322619">
    <property type="component" value="Unassembled WGS sequence"/>
</dbReference>
<dbReference type="RefSeq" id="WP_148636412.1">
    <property type="nucleotide sequence ID" value="NZ_CP097897.1"/>
</dbReference>
<dbReference type="GO" id="GO:0046685">
    <property type="term" value="P:response to arsenic-containing substance"/>
    <property type="evidence" value="ECO:0007669"/>
    <property type="project" value="InterPro"/>
</dbReference>